<evidence type="ECO:0000313" key="2">
    <source>
        <dbReference type="Proteomes" id="UP000619244"/>
    </source>
</evidence>
<proteinExistence type="predicted"/>
<comment type="caution">
    <text evidence="1">The sequence shown here is derived from an EMBL/GenBank/DDBJ whole genome shotgun (WGS) entry which is preliminary data.</text>
</comment>
<reference evidence="1" key="2">
    <citation type="submission" date="2020-09" db="EMBL/GenBank/DDBJ databases">
        <authorList>
            <person name="Sun Q."/>
            <person name="Ohkuma M."/>
        </authorList>
    </citation>
    <scope>NUCLEOTIDE SEQUENCE</scope>
    <source>
        <strain evidence="1">JCM 4790</strain>
    </source>
</reference>
<dbReference type="Proteomes" id="UP000619244">
    <property type="component" value="Unassembled WGS sequence"/>
</dbReference>
<name>A0A918NMN4_9ACTN</name>
<reference evidence="1" key="1">
    <citation type="journal article" date="2014" name="Int. J. Syst. Evol. Microbiol.">
        <title>Complete genome sequence of Corynebacterium casei LMG S-19264T (=DSM 44701T), isolated from a smear-ripened cheese.</title>
        <authorList>
            <consortium name="US DOE Joint Genome Institute (JGI-PGF)"/>
            <person name="Walter F."/>
            <person name="Albersmeier A."/>
            <person name="Kalinowski J."/>
            <person name="Ruckert C."/>
        </authorList>
    </citation>
    <scope>NUCLEOTIDE SEQUENCE</scope>
    <source>
        <strain evidence="1">JCM 4790</strain>
    </source>
</reference>
<gene>
    <name evidence="1" type="ORF">GCM10010358_39230</name>
</gene>
<accession>A0A918NMN4</accession>
<dbReference type="AlphaFoldDB" id="A0A918NMN4"/>
<organism evidence="1 2">
    <name type="scientific">Streptomyces minutiscleroticus</name>
    <dbReference type="NCBI Taxonomy" id="68238"/>
    <lineage>
        <taxon>Bacteria</taxon>
        <taxon>Bacillati</taxon>
        <taxon>Actinomycetota</taxon>
        <taxon>Actinomycetes</taxon>
        <taxon>Kitasatosporales</taxon>
        <taxon>Streptomycetaceae</taxon>
        <taxon>Streptomyces</taxon>
    </lineage>
</organism>
<evidence type="ECO:0000313" key="1">
    <source>
        <dbReference type="EMBL" id="GGX81090.1"/>
    </source>
</evidence>
<sequence length="88" mass="9811">MKPTHLQSTTTRTGYCLRSTVSTWRSRPAVCGSASPYRRRTVMLSRKARITESRLGPAAPQESPTGAFWMISSRFLLRPLAKGAAFRP</sequence>
<protein>
    <submittedName>
        <fullName evidence="1">Uncharacterized protein</fullName>
    </submittedName>
</protein>
<dbReference type="EMBL" id="BMVU01000018">
    <property type="protein sequence ID" value="GGX81090.1"/>
    <property type="molecule type" value="Genomic_DNA"/>
</dbReference>
<keyword evidence="2" id="KW-1185">Reference proteome</keyword>